<evidence type="ECO:0000313" key="2">
    <source>
        <dbReference type="Proteomes" id="UP001605036"/>
    </source>
</evidence>
<protein>
    <submittedName>
        <fullName evidence="1">Uncharacterized protein</fullName>
    </submittedName>
</protein>
<dbReference type="AlphaFoldDB" id="A0ABD1Z6K5"/>
<dbReference type="Proteomes" id="UP001605036">
    <property type="component" value="Unassembled WGS sequence"/>
</dbReference>
<name>A0ABD1Z6K5_9MARC</name>
<gene>
    <name evidence="1" type="ORF">R1flu_010631</name>
</gene>
<keyword evidence="2" id="KW-1185">Reference proteome</keyword>
<sequence>MVMVAMRGISASWTYLGKLPERQNLNPSCECIDERNVRRLVDCVTSQTLQRNSNIIALPGDKLLKRQFAWPTAFLVTAHFDGDLSRSQNIQETFTNIEACRRVLLFLPKLG</sequence>
<comment type="caution">
    <text evidence="1">The sequence shown here is derived from an EMBL/GenBank/DDBJ whole genome shotgun (WGS) entry which is preliminary data.</text>
</comment>
<organism evidence="1 2">
    <name type="scientific">Riccia fluitans</name>
    <dbReference type="NCBI Taxonomy" id="41844"/>
    <lineage>
        <taxon>Eukaryota</taxon>
        <taxon>Viridiplantae</taxon>
        <taxon>Streptophyta</taxon>
        <taxon>Embryophyta</taxon>
        <taxon>Marchantiophyta</taxon>
        <taxon>Marchantiopsida</taxon>
        <taxon>Marchantiidae</taxon>
        <taxon>Marchantiales</taxon>
        <taxon>Ricciaceae</taxon>
        <taxon>Riccia</taxon>
    </lineage>
</organism>
<proteinExistence type="predicted"/>
<dbReference type="EMBL" id="JBHFFA010000002">
    <property type="protein sequence ID" value="KAL2643044.1"/>
    <property type="molecule type" value="Genomic_DNA"/>
</dbReference>
<evidence type="ECO:0000313" key="1">
    <source>
        <dbReference type="EMBL" id="KAL2643044.1"/>
    </source>
</evidence>
<reference evidence="1 2" key="1">
    <citation type="submission" date="2024-09" db="EMBL/GenBank/DDBJ databases">
        <title>Chromosome-scale assembly of Riccia fluitans.</title>
        <authorList>
            <person name="Paukszto L."/>
            <person name="Sawicki J."/>
            <person name="Karawczyk K."/>
            <person name="Piernik-Szablinska J."/>
            <person name="Szczecinska M."/>
            <person name="Mazdziarz M."/>
        </authorList>
    </citation>
    <scope>NUCLEOTIDE SEQUENCE [LARGE SCALE GENOMIC DNA]</scope>
    <source>
        <strain evidence="1">Rf_01</strain>
        <tissue evidence="1">Aerial parts of the thallus</tissue>
    </source>
</reference>
<accession>A0ABD1Z6K5</accession>